<keyword evidence="1" id="KW-0812">Transmembrane</keyword>
<evidence type="ECO:0000313" key="2">
    <source>
        <dbReference type="EMBL" id="KAH1169697.1"/>
    </source>
</evidence>
<evidence type="ECO:0000256" key="1">
    <source>
        <dbReference type="SAM" id="Phobius"/>
    </source>
</evidence>
<sequence length="100" mass="11107">MSAAWLEEEGGQGEKYDSEFSLFQAYSTMKVLLQTVLIVVVALFSIAKSSNGRYEVCREVGCLPLDCTSKKCNLFSPWPHPFCLRPHPFQGGGQSGPLYQ</sequence>
<comment type="caution">
    <text evidence="2">The sequence shown here is derived from an EMBL/GenBank/DDBJ whole genome shotgun (WGS) entry which is preliminary data.</text>
</comment>
<organism evidence="2 3">
    <name type="scientific">Mauremys mutica</name>
    <name type="common">yellowpond turtle</name>
    <dbReference type="NCBI Taxonomy" id="74926"/>
    <lineage>
        <taxon>Eukaryota</taxon>
        <taxon>Metazoa</taxon>
        <taxon>Chordata</taxon>
        <taxon>Craniata</taxon>
        <taxon>Vertebrata</taxon>
        <taxon>Euteleostomi</taxon>
        <taxon>Archelosauria</taxon>
        <taxon>Testudinata</taxon>
        <taxon>Testudines</taxon>
        <taxon>Cryptodira</taxon>
        <taxon>Durocryptodira</taxon>
        <taxon>Testudinoidea</taxon>
        <taxon>Geoemydidae</taxon>
        <taxon>Geoemydinae</taxon>
        <taxon>Mauremys</taxon>
    </lineage>
</organism>
<dbReference type="Proteomes" id="UP000827986">
    <property type="component" value="Unassembled WGS sequence"/>
</dbReference>
<proteinExistence type="predicted"/>
<name>A0A9D3WZ12_9SAUR</name>
<gene>
    <name evidence="2" type="ORF">KIL84_000682</name>
</gene>
<feature type="transmembrane region" description="Helical" evidence="1">
    <location>
        <begin position="23"/>
        <end position="44"/>
    </location>
</feature>
<keyword evidence="3" id="KW-1185">Reference proteome</keyword>
<keyword evidence="1" id="KW-1133">Transmembrane helix</keyword>
<keyword evidence="1" id="KW-0472">Membrane</keyword>
<accession>A0A9D3WZ12</accession>
<evidence type="ECO:0000313" key="3">
    <source>
        <dbReference type="Proteomes" id="UP000827986"/>
    </source>
</evidence>
<dbReference type="AlphaFoldDB" id="A0A9D3WZ12"/>
<reference evidence="2" key="1">
    <citation type="submission" date="2021-09" db="EMBL/GenBank/DDBJ databases">
        <title>The genome of Mauremys mutica provides insights into the evolution of semi-aquatic lifestyle.</title>
        <authorList>
            <person name="Gong S."/>
            <person name="Gao Y."/>
        </authorList>
    </citation>
    <scope>NUCLEOTIDE SEQUENCE</scope>
    <source>
        <strain evidence="2">MM-2020</strain>
        <tissue evidence="2">Muscle</tissue>
    </source>
</reference>
<protein>
    <submittedName>
        <fullName evidence="2">Uncharacterized protein</fullName>
    </submittedName>
</protein>
<dbReference type="EMBL" id="JAHDVG010000484">
    <property type="protein sequence ID" value="KAH1169697.1"/>
    <property type="molecule type" value="Genomic_DNA"/>
</dbReference>